<evidence type="ECO:0000256" key="6">
    <source>
        <dbReference type="SAM" id="MobiDB-lite"/>
    </source>
</evidence>
<evidence type="ECO:0000256" key="3">
    <source>
        <dbReference type="ARBA" id="ARBA00022692"/>
    </source>
</evidence>
<reference evidence="9" key="1">
    <citation type="submission" date="2021-01" db="EMBL/GenBank/DDBJ databases">
        <authorList>
            <person name="Corre E."/>
            <person name="Pelletier E."/>
            <person name="Niang G."/>
            <person name="Scheremetjew M."/>
            <person name="Finn R."/>
            <person name="Kale V."/>
            <person name="Holt S."/>
            <person name="Cochrane G."/>
            <person name="Meng A."/>
            <person name="Brown T."/>
            <person name="Cohen L."/>
        </authorList>
    </citation>
    <scope>NUCLEOTIDE SEQUENCE</scope>
    <source>
        <strain evidence="9">GSO104</strain>
    </source>
</reference>
<feature type="transmembrane region" description="Helical" evidence="7">
    <location>
        <begin position="382"/>
        <end position="402"/>
    </location>
</feature>
<dbReference type="Pfam" id="PF09335">
    <property type="entry name" value="VTT_dom"/>
    <property type="match status" value="1"/>
</dbReference>
<dbReference type="PANTHER" id="PTHR12677">
    <property type="entry name" value="GOLGI APPARATUS MEMBRANE PROTEIN TVP38-RELATED"/>
    <property type="match status" value="1"/>
</dbReference>
<feature type="transmembrane region" description="Helical" evidence="7">
    <location>
        <begin position="290"/>
        <end position="318"/>
    </location>
</feature>
<evidence type="ECO:0000256" key="4">
    <source>
        <dbReference type="ARBA" id="ARBA00022989"/>
    </source>
</evidence>
<feature type="compositionally biased region" description="Polar residues" evidence="6">
    <location>
        <begin position="46"/>
        <end position="67"/>
    </location>
</feature>
<keyword evidence="4 7" id="KW-1133">Transmembrane helix</keyword>
<feature type="domain" description="VTT" evidence="8">
    <location>
        <begin position="307"/>
        <end position="432"/>
    </location>
</feature>
<feature type="compositionally biased region" description="Low complexity" evidence="6">
    <location>
        <begin position="20"/>
        <end position="34"/>
    </location>
</feature>
<evidence type="ECO:0000256" key="2">
    <source>
        <dbReference type="ARBA" id="ARBA00022475"/>
    </source>
</evidence>
<feature type="region of interest" description="Disordered" evidence="6">
    <location>
        <begin position="1"/>
        <end position="88"/>
    </location>
</feature>
<accession>A0A7S4RT02</accession>
<dbReference type="EMBL" id="HBNS01030355">
    <property type="protein sequence ID" value="CAE4624198.1"/>
    <property type="molecule type" value="Transcribed_RNA"/>
</dbReference>
<dbReference type="AlphaFoldDB" id="A0A7S4RT02"/>
<feature type="transmembrane region" description="Helical" evidence="7">
    <location>
        <begin position="449"/>
        <end position="469"/>
    </location>
</feature>
<dbReference type="InterPro" id="IPR015414">
    <property type="entry name" value="TMEM64"/>
</dbReference>
<keyword evidence="2" id="KW-1003">Cell membrane</keyword>
<feature type="compositionally biased region" description="Polar residues" evidence="6">
    <location>
        <begin position="1"/>
        <end position="18"/>
    </location>
</feature>
<evidence type="ECO:0000313" key="9">
    <source>
        <dbReference type="EMBL" id="CAE4624198.1"/>
    </source>
</evidence>
<proteinExistence type="predicted"/>
<protein>
    <recommendedName>
        <fullName evidence="8">VTT domain-containing protein</fullName>
    </recommendedName>
</protein>
<evidence type="ECO:0000256" key="7">
    <source>
        <dbReference type="SAM" id="Phobius"/>
    </source>
</evidence>
<dbReference type="GO" id="GO:0005886">
    <property type="term" value="C:plasma membrane"/>
    <property type="evidence" value="ECO:0007669"/>
    <property type="project" value="UniProtKB-SubCell"/>
</dbReference>
<comment type="subcellular location">
    <subcellularLocation>
        <location evidence="1">Cell membrane</location>
        <topology evidence="1">Multi-pass membrane protein</topology>
    </subcellularLocation>
</comment>
<gene>
    <name evidence="9" type="ORF">DBRI00130_LOCUS23824</name>
</gene>
<evidence type="ECO:0000256" key="5">
    <source>
        <dbReference type="ARBA" id="ARBA00023136"/>
    </source>
</evidence>
<dbReference type="InterPro" id="IPR032816">
    <property type="entry name" value="VTT_dom"/>
</dbReference>
<sequence length="521" mass="57929">MQNQSFQSHSNVQTPRINKSSELNDSDANSSDSSPRYYGDDIESGIGNSNSSAVDNMIHQNPTNSTPGRKKNRQRQSMTKNGYERKRIDTRLARLSSIRASLSASSDASSVDFSCGSLGSLSAPSAAASPLPSYTNAWMLDPIPSTPPSNVIVAMGNSHNNVHHAQEEDFIENIQQRGDEEGHEYDKPKIFQKISPHKLKHHVPLPLTLPNKENDNEKFDEDTSSIEMREEEHIIIAVIKLLYKRSWKKKLVTSTCITLIVLTIIDFIWFGNVQNLFSIFLEWMKVHVIAGSFACLGMFVLATIICIPSTILILGSGFIYTEAYGMGMGIYIATVSCFLGCCLGAVFAFVRARYMTRDLIKLFAKRYHIVNRLDSALKEKGFQVMLLLRLSSVVPFNVLNYIGGVTGIQLSSFVFSLVGIIPQIVFTVVIGATAGNISEGKYSGDDELLQSIMLCVGCLFGILALVAIWRLALLELNDEEDDGIEDIPMKMDRRDTLTDATASYDEEDDEEDAGEWFWVWA</sequence>
<organism evidence="9">
    <name type="scientific">Ditylum brightwellii</name>
    <dbReference type="NCBI Taxonomy" id="49249"/>
    <lineage>
        <taxon>Eukaryota</taxon>
        <taxon>Sar</taxon>
        <taxon>Stramenopiles</taxon>
        <taxon>Ochrophyta</taxon>
        <taxon>Bacillariophyta</taxon>
        <taxon>Mediophyceae</taxon>
        <taxon>Lithodesmiophycidae</taxon>
        <taxon>Lithodesmiales</taxon>
        <taxon>Lithodesmiaceae</taxon>
        <taxon>Ditylum</taxon>
    </lineage>
</organism>
<dbReference type="PANTHER" id="PTHR12677:SF59">
    <property type="entry name" value="GOLGI APPARATUS MEMBRANE PROTEIN TVP38-RELATED"/>
    <property type="match status" value="1"/>
</dbReference>
<keyword evidence="3 7" id="KW-0812">Transmembrane</keyword>
<name>A0A7S4RT02_9STRA</name>
<feature type="transmembrane region" description="Helical" evidence="7">
    <location>
        <begin position="330"/>
        <end position="350"/>
    </location>
</feature>
<keyword evidence="5 7" id="KW-0472">Membrane</keyword>
<evidence type="ECO:0000256" key="1">
    <source>
        <dbReference type="ARBA" id="ARBA00004651"/>
    </source>
</evidence>
<feature type="transmembrane region" description="Helical" evidence="7">
    <location>
        <begin position="414"/>
        <end position="437"/>
    </location>
</feature>
<feature type="transmembrane region" description="Helical" evidence="7">
    <location>
        <begin position="251"/>
        <end position="270"/>
    </location>
</feature>
<evidence type="ECO:0000259" key="8">
    <source>
        <dbReference type="Pfam" id="PF09335"/>
    </source>
</evidence>